<gene>
    <name evidence="2" type="ORF">GCM10022244_57890</name>
</gene>
<sequence>MGLLTYSPLWTGLTVALRRAAVTGTDSFDGGNPGRRPCAGRYRAGSLTSCGPGNIASPAARATRRRTARRGRARDRRRLNVRYPRAPFGAGDKPFLDTVYVVKSD</sequence>
<keyword evidence="3" id="KW-1185">Reference proteome</keyword>
<comment type="caution">
    <text evidence="2">The sequence shown here is derived from an EMBL/GenBank/DDBJ whole genome shotgun (WGS) entry which is preliminary data.</text>
</comment>
<name>A0ABP7NDY6_9ACTN</name>
<accession>A0ABP7NDY6</accession>
<dbReference type="EMBL" id="BAABAJ010000034">
    <property type="protein sequence ID" value="GAA3942457.1"/>
    <property type="molecule type" value="Genomic_DNA"/>
</dbReference>
<organism evidence="2 3">
    <name type="scientific">Streptomyces gulbargensis</name>
    <dbReference type="NCBI Taxonomy" id="364901"/>
    <lineage>
        <taxon>Bacteria</taxon>
        <taxon>Bacillati</taxon>
        <taxon>Actinomycetota</taxon>
        <taxon>Actinomycetes</taxon>
        <taxon>Kitasatosporales</taxon>
        <taxon>Streptomycetaceae</taxon>
        <taxon>Streptomyces</taxon>
    </lineage>
</organism>
<feature type="compositionally biased region" description="Basic residues" evidence="1">
    <location>
        <begin position="62"/>
        <end position="76"/>
    </location>
</feature>
<reference evidence="3" key="1">
    <citation type="journal article" date="2019" name="Int. J. Syst. Evol. Microbiol.">
        <title>The Global Catalogue of Microorganisms (GCM) 10K type strain sequencing project: providing services to taxonomists for standard genome sequencing and annotation.</title>
        <authorList>
            <consortium name="The Broad Institute Genomics Platform"/>
            <consortium name="The Broad Institute Genome Sequencing Center for Infectious Disease"/>
            <person name="Wu L."/>
            <person name="Ma J."/>
        </authorList>
    </citation>
    <scope>NUCLEOTIDE SEQUENCE [LARGE SCALE GENOMIC DNA]</scope>
    <source>
        <strain evidence="3">JCM 16956</strain>
    </source>
</reference>
<evidence type="ECO:0000313" key="2">
    <source>
        <dbReference type="EMBL" id="GAA3942457.1"/>
    </source>
</evidence>
<evidence type="ECO:0000256" key="1">
    <source>
        <dbReference type="SAM" id="MobiDB-lite"/>
    </source>
</evidence>
<dbReference type="Proteomes" id="UP001501000">
    <property type="component" value="Unassembled WGS sequence"/>
</dbReference>
<evidence type="ECO:0000313" key="3">
    <source>
        <dbReference type="Proteomes" id="UP001501000"/>
    </source>
</evidence>
<protein>
    <submittedName>
        <fullName evidence="2">Uncharacterized protein</fullName>
    </submittedName>
</protein>
<proteinExistence type="predicted"/>
<feature type="region of interest" description="Disordered" evidence="1">
    <location>
        <begin position="53"/>
        <end position="76"/>
    </location>
</feature>